<comment type="pathway">
    <text evidence="4 17">Amino-acid biosynthesis; L-valine biosynthesis; L-valine from pyruvate: step 4/4.</text>
</comment>
<dbReference type="UniPathway" id="UPA00049">
    <property type="reaction ID" value="UER00062"/>
</dbReference>
<dbReference type="InterPro" id="IPR043131">
    <property type="entry name" value="BCAT-like_N"/>
</dbReference>
<dbReference type="UniPathway" id="UPA00047">
    <property type="reaction ID" value="UER00058"/>
</dbReference>
<comment type="caution">
    <text evidence="18">The sequence shown here is derived from an EMBL/GenBank/DDBJ whole genome shotgun (WGS) entry which is preliminary data.</text>
</comment>
<dbReference type="NCBIfam" id="TIGR01122">
    <property type="entry name" value="ilvE_I"/>
    <property type="match status" value="1"/>
</dbReference>
<dbReference type="UniPathway" id="UPA00048">
    <property type="reaction ID" value="UER00073"/>
</dbReference>
<comment type="catalytic activity">
    <reaction evidence="13 17">
        <text>L-isoleucine + 2-oxoglutarate = (S)-3-methyl-2-oxopentanoate + L-glutamate</text>
        <dbReference type="Rhea" id="RHEA:24801"/>
        <dbReference type="ChEBI" id="CHEBI:16810"/>
        <dbReference type="ChEBI" id="CHEBI:29985"/>
        <dbReference type="ChEBI" id="CHEBI:35146"/>
        <dbReference type="ChEBI" id="CHEBI:58045"/>
        <dbReference type="EC" id="2.6.1.42"/>
    </reaction>
</comment>
<evidence type="ECO:0000256" key="12">
    <source>
        <dbReference type="ARBA" id="ARBA00048212"/>
    </source>
</evidence>
<comment type="cofactor">
    <cofactor evidence="1 16">
        <name>pyridoxal 5'-phosphate</name>
        <dbReference type="ChEBI" id="CHEBI:597326"/>
    </cofactor>
</comment>
<evidence type="ECO:0000256" key="7">
    <source>
        <dbReference type="ARBA" id="ARBA00022576"/>
    </source>
</evidence>
<evidence type="ECO:0000256" key="17">
    <source>
        <dbReference type="RuleBase" id="RU364094"/>
    </source>
</evidence>
<dbReference type="FunFam" id="3.30.470.10:FF:000006">
    <property type="entry name" value="Branched-chain-amino-acid aminotransferase"/>
    <property type="match status" value="1"/>
</dbReference>
<dbReference type="InterPro" id="IPR043132">
    <property type="entry name" value="BCAT-like_C"/>
</dbReference>
<evidence type="ECO:0000256" key="14">
    <source>
        <dbReference type="ARBA" id="ARBA00049229"/>
    </source>
</evidence>
<dbReference type="GO" id="GO:0005829">
    <property type="term" value="C:cytosol"/>
    <property type="evidence" value="ECO:0007669"/>
    <property type="project" value="TreeGrafter"/>
</dbReference>
<dbReference type="FunFam" id="3.20.10.10:FF:000002">
    <property type="entry name" value="D-alanine aminotransferase"/>
    <property type="match status" value="1"/>
</dbReference>
<evidence type="ECO:0000256" key="10">
    <source>
        <dbReference type="ARBA" id="ARBA00022898"/>
    </source>
</evidence>
<dbReference type="InterPro" id="IPR018300">
    <property type="entry name" value="Aminotrans_IV_CS"/>
</dbReference>
<dbReference type="InterPro" id="IPR036038">
    <property type="entry name" value="Aminotransferase-like"/>
</dbReference>
<evidence type="ECO:0000256" key="11">
    <source>
        <dbReference type="ARBA" id="ARBA00023304"/>
    </source>
</evidence>
<evidence type="ECO:0000256" key="6">
    <source>
        <dbReference type="ARBA" id="ARBA00009320"/>
    </source>
</evidence>
<keyword evidence="10 16" id="KW-0663">Pyridoxal phosphate</keyword>
<comment type="catalytic activity">
    <reaction evidence="12 17">
        <text>L-valine + 2-oxoglutarate = 3-methyl-2-oxobutanoate + L-glutamate</text>
        <dbReference type="Rhea" id="RHEA:24813"/>
        <dbReference type="ChEBI" id="CHEBI:11851"/>
        <dbReference type="ChEBI" id="CHEBI:16810"/>
        <dbReference type="ChEBI" id="CHEBI:29985"/>
        <dbReference type="ChEBI" id="CHEBI:57762"/>
        <dbReference type="EC" id="2.6.1.42"/>
    </reaction>
</comment>
<reference evidence="18 19" key="1">
    <citation type="submission" date="2018-08" db="EMBL/GenBank/DDBJ databases">
        <title>Draft genome of candidate division NPL-UPA2 bacterium Unc8 that adapted to ultra-basic serpentinizing groundwater.</title>
        <authorList>
            <person name="Ishii S."/>
            <person name="Suzuki S."/>
            <person name="Nealson K.H."/>
        </authorList>
    </citation>
    <scope>NUCLEOTIDE SEQUENCE [LARGE SCALE GENOMIC DNA]</scope>
    <source>
        <strain evidence="18">Unc8</strain>
    </source>
</reference>
<dbReference type="PROSITE" id="PS00770">
    <property type="entry name" value="AA_TRANSFER_CLASS_4"/>
    <property type="match status" value="1"/>
</dbReference>
<dbReference type="Proteomes" id="UP000266287">
    <property type="component" value="Unassembled WGS sequence"/>
</dbReference>
<dbReference type="GO" id="GO:0009099">
    <property type="term" value="P:L-valine biosynthetic process"/>
    <property type="evidence" value="ECO:0007669"/>
    <property type="project" value="UniProtKB-UniPathway"/>
</dbReference>
<keyword evidence="11 17" id="KW-0100">Branched-chain amino acid biosynthesis</keyword>
<proteinExistence type="inferred from homology"/>
<keyword evidence="9 17" id="KW-0808">Transferase</keyword>
<dbReference type="InterPro" id="IPR005785">
    <property type="entry name" value="B_amino_transI"/>
</dbReference>
<comment type="function">
    <text evidence="2 17">Acts on leucine, isoleucine and valine.</text>
</comment>
<dbReference type="SUPFAM" id="SSF56752">
    <property type="entry name" value="D-aminoacid aminotransferase-like PLP-dependent enzymes"/>
    <property type="match status" value="1"/>
</dbReference>
<dbReference type="GO" id="GO:0052654">
    <property type="term" value="F:L-leucine-2-oxoglutarate transaminase activity"/>
    <property type="evidence" value="ECO:0007669"/>
    <property type="project" value="RHEA"/>
</dbReference>
<dbReference type="GO" id="GO:0052655">
    <property type="term" value="F:L-valine-2-oxoglutarate transaminase activity"/>
    <property type="evidence" value="ECO:0007669"/>
    <property type="project" value="RHEA"/>
</dbReference>
<gene>
    <name evidence="17 18" type="primary">ilvE</name>
    <name evidence="18" type="ORF">B9J77_02395</name>
</gene>
<comment type="pathway">
    <text evidence="5 17">Amino-acid biosynthesis; L-leucine biosynthesis; L-leucine from 3-methyl-2-oxobutanoate: step 4/4.</text>
</comment>
<dbReference type="GO" id="GO:0052656">
    <property type="term" value="F:L-isoleucine-2-oxoglutarate transaminase activity"/>
    <property type="evidence" value="ECO:0007669"/>
    <property type="project" value="RHEA"/>
</dbReference>
<dbReference type="EMBL" id="NDHY01000003">
    <property type="protein sequence ID" value="RII00594.1"/>
    <property type="molecule type" value="Genomic_DNA"/>
</dbReference>
<evidence type="ECO:0000256" key="9">
    <source>
        <dbReference type="ARBA" id="ARBA00022679"/>
    </source>
</evidence>
<sequence>MGLEVYINGEFFDRSDAKISVFDHGLLYGDGVFEGIRAYGGKVFRLKEHLKRLYESAMMIMLKIPLKIEELEQAVFATLQKNNLHDAYIRLIVTRGEGDLGLDMRLCHHPSIIIITDKIILYPDELYRKGIKIVTVSTRRNISEAVNPCAKSLNYLNNILAKIEAVNSNAHDALMLSVEGYVVECSGTNIFILKNGALLTPPAFLGVLEGITRNVIIYLAKEFGIGVQEEPFTRYQLYNCEECFLTGTAAEVMPVVEVDGRVIANGKPGEITRKLSRKFKSLTRREGASIYK</sequence>
<evidence type="ECO:0000256" key="13">
    <source>
        <dbReference type="ARBA" id="ARBA00048798"/>
    </source>
</evidence>
<evidence type="ECO:0000256" key="1">
    <source>
        <dbReference type="ARBA" id="ARBA00001933"/>
    </source>
</evidence>
<comment type="similarity">
    <text evidence="6 15">Belongs to the class-IV pyridoxal-phosphate-dependent aminotransferase family.</text>
</comment>
<dbReference type="PANTHER" id="PTHR42743:SF11">
    <property type="entry name" value="AMINODEOXYCHORISMATE LYASE"/>
    <property type="match status" value="1"/>
</dbReference>
<keyword evidence="7 17" id="KW-0032">Aminotransferase</keyword>
<keyword evidence="8 17" id="KW-0028">Amino-acid biosynthesis</keyword>
<dbReference type="Gene3D" id="3.30.470.10">
    <property type="match status" value="1"/>
</dbReference>
<accession>A0A399FWJ0</accession>
<dbReference type="CDD" id="cd01558">
    <property type="entry name" value="D-AAT_like"/>
    <property type="match status" value="1"/>
</dbReference>
<dbReference type="EC" id="2.6.1.42" evidence="17"/>
<dbReference type="Pfam" id="PF01063">
    <property type="entry name" value="Aminotran_4"/>
    <property type="match status" value="1"/>
</dbReference>
<comment type="catalytic activity">
    <reaction evidence="14 17">
        <text>L-leucine + 2-oxoglutarate = 4-methyl-2-oxopentanoate + L-glutamate</text>
        <dbReference type="Rhea" id="RHEA:18321"/>
        <dbReference type="ChEBI" id="CHEBI:16810"/>
        <dbReference type="ChEBI" id="CHEBI:17865"/>
        <dbReference type="ChEBI" id="CHEBI:29985"/>
        <dbReference type="ChEBI" id="CHEBI:57427"/>
        <dbReference type="EC" id="2.6.1.42"/>
    </reaction>
</comment>
<dbReference type="InterPro" id="IPR001544">
    <property type="entry name" value="Aminotrans_IV"/>
</dbReference>
<evidence type="ECO:0000313" key="18">
    <source>
        <dbReference type="EMBL" id="RII00594.1"/>
    </source>
</evidence>
<dbReference type="Gene3D" id="3.20.10.10">
    <property type="entry name" value="D-amino Acid Aminotransferase, subunit A, domain 2"/>
    <property type="match status" value="1"/>
</dbReference>
<evidence type="ECO:0000256" key="8">
    <source>
        <dbReference type="ARBA" id="ARBA00022605"/>
    </source>
</evidence>
<comment type="pathway">
    <text evidence="3 17">Amino-acid biosynthesis; L-isoleucine biosynthesis; L-isoleucine from 2-oxobutanoate: step 4/4.</text>
</comment>
<evidence type="ECO:0000313" key="19">
    <source>
        <dbReference type="Proteomes" id="UP000266287"/>
    </source>
</evidence>
<evidence type="ECO:0000256" key="3">
    <source>
        <dbReference type="ARBA" id="ARBA00004824"/>
    </source>
</evidence>
<dbReference type="GO" id="GO:0009098">
    <property type="term" value="P:L-leucine biosynthetic process"/>
    <property type="evidence" value="ECO:0007669"/>
    <property type="project" value="UniProtKB-UniPathway"/>
</dbReference>
<dbReference type="GO" id="GO:0009097">
    <property type="term" value="P:isoleucine biosynthetic process"/>
    <property type="evidence" value="ECO:0007669"/>
    <property type="project" value="UniProtKB-UniPathway"/>
</dbReference>
<evidence type="ECO:0000256" key="16">
    <source>
        <dbReference type="RuleBase" id="RU004516"/>
    </source>
</evidence>
<evidence type="ECO:0000256" key="4">
    <source>
        <dbReference type="ARBA" id="ARBA00004931"/>
    </source>
</evidence>
<name>A0A399FWJ0_UNCN2</name>
<dbReference type="InterPro" id="IPR050571">
    <property type="entry name" value="Class-IV_PLP-Dep_Aminotrnsfr"/>
</dbReference>
<organism evidence="18 19">
    <name type="scientific">candidate division NPL-UPA2 bacterium Unc8</name>
    <dbReference type="NCBI Taxonomy" id="1980939"/>
    <lineage>
        <taxon>Bacteria</taxon>
    </lineage>
</organism>
<dbReference type="AlphaFoldDB" id="A0A399FWJ0"/>
<evidence type="ECO:0000256" key="15">
    <source>
        <dbReference type="RuleBase" id="RU004106"/>
    </source>
</evidence>
<evidence type="ECO:0000256" key="2">
    <source>
        <dbReference type="ARBA" id="ARBA00003109"/>
    </source>
</evidence>
<protein>
    <recommendedName>
        <fullName evidence="17">Branched-chain-amino-acid aminotransferase</fullName>
        <shortName evidence="17">BCAT</shortName>
        <ecNumber evidence="17">2.6.1.42</ecNumber>
    </recommendedName>
</protein>
<dbReference type="NCBIfam" id="NF006185">
    <property type="entry name" value="PRK08320.1"/>
    <property type="match status" value="1"/>
</dbReference>
<evidence type="ECO:0000256" key="5">
    <source>
        <dbReference type="ARBA" id="ARBA00005072"/>
    </source>
</evidence>
<dbReference type="PANTHER" id="PTHR42743">
    <property type="entry name" value="AMINO-ACID AMINOTRANSFERASE"/>
    <property type="match status" value="1"/>
</dbReference>